<name>A0A198AHR2_9BACL</name>
<dbReference type="Pfam" id="PF01547">
    <property type="entry name" value="SBP_bac_1"/>
    <property type="match status" value="1"/>
</dbReference>
<accession>A0A198AHR2</accession>
<evidence type="ECO:0008006" key="4">
    <source>
        <dbReference type="Google" id="ProtNLM"/>
    </source>
</evidence>
<sequence>MKNTKRVVAFVCMSTILATTACTSGTKEQATATSGAAVSQAPVTPVKIRVFETDNNYTVPTTIKDDPTFQYVMKKTNTNLDWVFLPHNDYANQLRIKFASGDIPDLVQDWGINTDLMSNDQILPLNDLIDKYGPNLKAQIPKFVWDGVTINGKIMAIPEGPSGNTPSGRVIFVRKDWMDKAGIKEIPKTPDEYLNMLRAFRDTDLNGNGKKDEIPFIARENFTWMENIFGMFGVNPYTYNEYNGEILPGYVHPNFKKAIAYIKTMMDEKLIDPEFLTMKRNVWEQKIQNNQVGSWNHVNENAWDWQNKLNQTQPNAGANVIAIPTPKAPGVENAGHHMLPYRHTFLITKKAKDPAAIVKMMDWMISEEGQKFVYFGLQGVTWKEDGGKISYDIEKDVADKTSPWRPSSFNLVGYNKNLLGVQVGDKAIEKLDEVYQIAQKEGIPNLLLGAPDFKSVKKFPDLAREGNMWMEAASQIIYNKKPLDYFDEFVKNWRAQGGNEIVKEYTDWYKANKK</sequence>
<dbReference type="STRING" id="1850517.A8708_18120"/>
<dbReference type="PANTHER" id="PTHR43649">
    <property type="entry name" value="ARABINOSE-BINDING PROTEIN-RELATED"/>
    <property type="match status" value="1"/>
</dbReference>
<feature type="chain" id="PRO_5039339119" description="ABC transporter substrate-binding protein" evidence="1">
    <location>
        <begin position="22"/>
        <end position="514"/>
    </location>
</feature>
<dbReference type="InterPro" id="IPR050490">
    <property type="entry name" value="Bact_solute-bd_prot1"/>
</dbReference>
<keyword evidence="3" id="KW-1185">Reference proteome</keyword>
<dbReference type="InterPro" id="IPR006059">
    <property type="entry name" value="SBP"/>
</dbReference>
<dbReference type="AlphaFoldDB" id="A0A198AHR2"/>
<dbReference type="PANTHER" id="PTHR43649:SF12">
    <property type="entry name" value="DIACETYLCHITOBIOSE BINDING PROTEIN DASA"/>
    <property type="match status" value="1"/>
</dbReference>
<evidence type="ECO:0000313" key="3">
    <source>
        <dbReference type="Proteomes" id="UP000078454"/>
    </source>
</evidence>
<keyword evidence="1" id="KW-0732">Signal</keyword>
<dbReference type="EMBL" id="LYPB01000050">
    <property type="protein sequence ID" value="OAS20488.1"/>
    <property type="molecule type" value="Genomic_DNA"/>
</dbReference>
<dbReference type="Gene3D" id="3.40.190.10">
    <property type="entry name" value="Periplasmic binding protein-like II"/>
    <property type="match status" value="2"/>
</dbReference>
<dbReference type="PROSITE" id="PS51257">
    <property type="entry name" value="PROKAR_LIPOPROTEIN"/>
    <property type="match status" value="1"/>
</dbReference>
<feature type="signal peptide" evidence="1">
    <location>
        <begin position="1"/>
        <end position="21"/>
    </location>
</feature>
<proteinExistence type="predicted"/>
<dbReference type="SUPFAM" id="SSF53850">
    <property type="entry name" value="Periplasmic binding protein-like II"/>
    <property type="match status" value="1"/>
</dbReference>
<reference evidence="2 3" key="1">
    <citation type="submission" date="2016-05" db="EMBL/GenBank/DDBJ databases">
        <title>Paenibacillus sp. 1ZS3-15 nov., isolated from the rhizosphere soil.</title>
        <authorList>
            <person name="Zhang X.X."/>
            <person name="Zhang J."/>
        </authorList>
    </citation>
    <scope>NUCLEOTIDE SEQUENCE [LARGE SCALE GENOMIC DNA]</scope>
    <source>
        <strain evidence="2 3">1ZS3-15</strain>
    </source>
</reference>
<dbReference type="CDD" id="cd13580">
    <property type="entry name" value="PBP2_AlgQ_like_1"/>
    <property type="match status" value="1"/>
</dbReference>
<organism evidence="2 3">
    <name type="scientific">Paenibacillus oryzisoli</name>
    <dbReference type="NCBI Taxonomy" id="1850517"/>
    <lineage>
        <taxon>Bacteria</taxon>
        <taxon>Bacillati</taxon>
        <taxon>Bacillota</taxon>
        <taxon>Bacilli</taxon>
        <taxon>Bacillales</taxon>
        <taxon>Paenibacillaceae</taxon>
        <taxon>Paenibacillus</taxon>
    </lineage>
</organism>
<evidence type="ECO:0000256" key="1">
    <source>
        <dbReference type="SAM" id="SignalP"/>
    </source>
</evidence>
<dbReference type="OrthoDB" id="9787283at2"/>
<dbReference type="Proteomes" id="UP000078454">
    <property type="component" value="Unassembled WGS sequence"/>
</dbReference>
<comment type="caution">
    <text evidence="2">The sequence shown here is derived from an EMBL/GenBank/DDBJ whole genome shotgun (WGS) entry which is preliminary data.</text>
</comment>
<gene>
    <name evidence="2" type="ORF">A8708_18120</name>
</gene>
<evidence type="ECO:0000313" key="2">
    <source>
        <dbReference type="EMBL" id="OAS20488.1"/>
    </source>
</evidence>
<protein>
    <recommendedName>
        <fullName evidence="4">ABC transporter substrate-binding protein</fullName>
    </recommendedName>
</protein>
<dbReference type="RefSeq" id="WP_068663118.1">
    <property type="nucleotide sequence ID" value="NZ_LYPB01000050.1"/>
</dbReference>